<dbReference type="EMBL" id="GG662213">
    <property type="protein sequence ID" value="EWS70977.1"/>
    <property type="molecule type" value="Genomic_DNA"/>
</dbReference>
<dbReference type="RefSeq" id="XP_012656492.1">
    <property type="nucleotide sequence ID" value="XM_012801038.1"/>
</dbReference>
<proteinExistence type="predicted"/>
<sequence>MIRIVKQLAQRRNKLYLQECETQLFNKQYNCFFFKKSDSDQLHTVQMLKSLENSKSNIPEFRQQMETWIKNINNSDYLQQQLISDYYKQFSIVLQRRIQSFENNELLSWKSLNQSDLDNIQLICQQKIKFLEDSIKIREEYHINENLQKDKFKVFWWKIQKNKYNSPLYYKLIHYYPIYLLISFVIFFIVDLIVLTNHKRLDQLQVALDSQISQVKEIVGGIIQDSQKNIKQVQPESKHIQIAPIHDLQKTNIKN</sequence>
<evidence type="ECO:0000313" key="3">
    <source>
        <dbReference type="Proteomes" id="UP000009168"/>
    </source>
</evidence>
<evidence type="ECO:0000256" key="1">
    <source>
        <dbReference type="SAM" id="Phobius"/>
    </source>
</evidence>
<dbReference type="AlphaFoldDB" id="W7WZE7"/>
<dbReference type="Proteomes" id="UP000009168">
    <property type="component" value="Unassembled WGS sequence"/>
</dbReference>
<keyword evidence="1" id="KW-1133">Transmembrane helix</keyword>
<accession>W7WZE7</accession>
<dbReference type="InParanoid" id="W7WZE7"/>
<dbReference type="KEGG" id="tet:TTHERM_000920799"/>
<keyword evidence="3" id="KW-1185">Reference proteome</keyword>
<keyword evidence="1" id="KW-0472">Membrane</keyword>
<gene>
    <name evidence="2" type="ORF">TTHERM_000920799</name>
</gene>
<reference evidence="3" key="1">
    <citation type="journal article" date="2006" name="PLoS Biol.">
        <title>Macronuclear genome sequence of the ciliate Tetrahymena thermophila, a model eukaryote.</title>
        <authorList>
            <person name="Eisen J.A."/>
            <person name="Coyne R.S."/>
            <person name="Wu M."/>
            <person name="Wu D."/>
            <person name="Thiagarajan M."/>
            <person name="Wortman J.R."/>
            <person name="Badger J.H."/>
            <person name="Ren Q."/>
            <person name="Amedeo P."/>
            <person name="Jones K.M."/>
            <person name="Tallon L.J."/>
            <person name="Delcher A.L."/>
            <person name="Salzberg S.L."/>
            <person name="Silva J.C."/>
            <person name="Haas B.J."/>
            <person name="Majoros W.H."/>
            <person name="Farzad M."/>
            <person name="Carlton J.M."/>
            <person name="Smith R.K. Jr."/>
            <person name="Garg J."/>
            <person name="Pearlman R.E."/>
            <person name="Karrer K.M."/>
            <person name="Sun L."/>
            <person name="Manning G."/>
            <person name="Elde N.C."/>
            <person name="Turkewitz A.P."/>
            <person name="Asai D.J."/>
            <person name="Wilkes D.E."/>
            <person name="Wang Y."/>
            <person name="Cai H."/>
            <person name="Collins K."/>
            <person name="Stewart B.A."/>
            <person name="Lee S.R."/>
            <person name="Wilamowska K."/>
            <person name="Weinberg Z."/>
            <person name="Ruzzo W.L."/>
            <person name="Wloga D."/>
            <person name="Gaertig J."/>
            <person name="Frankel J."/>
            <person name="Tsao C.-C."/>
            <person name="Gorovsky M.A."/>
            <person name="Keeling P.J."/>
            <person name="Waller R.F."/>
            <person name="Patron N.J."/>
            <person name="Cherry J.M."/>
            <person name="Stover N.A."/>
            <person name="Krieger C.J."/>
            <person name="del Toro C."/>
            <person name="Ryder H.F."/>
            <person name="Williamson S.C."/>
            <person name="Barbeau R.A."/>
            <person name="Hamilton E.P."/>
            <person name="Orias E."/>
        </authorList>
    </citation>
    <scope>NUCLEOTIDE SEQUENCE [LARGE SCALE GENOMIC DNA]</scope>
    <source>
        <strain evidence="3">SB210</strain>
    </source>
</reference>
<keyword evidence="1 2" id="KW-0812">Transmembrane</keyword>
<evidence type="ECO:0000313" key="2">
    <source>
        <dbReference type="EMBL" id="EWS70977.1"/>
    </source>
</evidence>
<name>W7WZE7_TETTS</name>
<feature type="transmembrane region" description="Helical" evidence="1">
    <location>
        <begin position="175"/>
        <end position="195"/>
    </location>
</feature>
<dbReference type="GeneID" id="24441086"/>
<protein>
    <submittedName>
        <fullName evidence="2">Transmembrane protein, putative</fullName>
    </submittedName>
</protein>
<organism evidence="2 3">
    <name type="scientific">Tetrahymena thermophila (strain SB210)</name>
    <dbReference type="NCBI Taxonomy" id="312017"/>
    <lineage>
        <taxon>Eukaryota</taxon>
        <taxon>Sar</taxon>
        <taxon>Alveolata</taxon>
        <taxon>Ciliophora</taxon>
        <taxon>Intramacronucleata</taxon>
        <taxon>Oligohymenophorea</taxon>
        <taxon>Hymenostomatida</taxon>
        <taxon>Tetrahymenina</taxon>
        <taxon>Tetrahymenidae</taxon>
        <taxon>Tetrahymena</taxon>
    </lineage>
</organism>